<dbReference type="NCBIfam" id="TIGR01451">
    <property type="entry name" value="B_ant_repeat"/>
    <property type="match status" value="1"/>
</dbReference>
<dbReference type="GO" id="GO:0005975">
    <property type="term" value="P:carbohydrate metabolic process"/>
    <property type="evidence" value="ECO:0007669"/>
    <property type="project" value="UniProtKB-ARBA"/>
</dbReference>
<dbReference type="InterPro" id="IPR013783">
    <property type="entry name" value="Ig-like_fold"/>
</dbReference>
<dbReference type="Gene3D" id="2.60.40.10">
    <property type="entry name" value="Immunoglobulins"/>
    <property type="match status" value="1"/>
</dbReference>
<dbReference type="PANTHER" id="PTHR34819:SF3">
    <property type="entry name" value="CELL SURFACE PROTEIN"/>
    <property type="match status" value="1"/>
</dbReference>
<feature type="compositionally biased region" description="Pro residues" evidence="1">
    <location>
        <begin position="519"/>
        <end position="530"/>
    </location>
</feature>
<reference evidence="3 4" key="1">
    <citation type="submission" date="2019-09" db="EMBL/GenBank/DDBJ databases">
        <title>Goodfellowia gen. nov., a new genus of the Pseudonocardineae related to Actinoalloteichus, containing Goodfellowia coeruleoviolacea gen. nov., comb. nov. gen. nov., comb. nov.</title>
        <authorList>
            <person name="Labeda D."/>
        </authorList>
    </citation>
    <scope>NUCLEOTIDE SEQUENCE [LARGE SCALE GENOMIC DNA]</scope>
    <source>
        <strain evidence="3 4">AN110305</strain>
    </source>
</reference>
<proteinExistence type="predicted"/>
<dbReference type="OrthoDB" id="3225333at2"/>
<feature type="region of interest" description="Disordered" evidence="1">
    <location>
        <begin position="510"/>
        <end position="530"/>
    </location>
</feature>
<dbReference type="RefSeq" id="WP_149854175.1">
    <property type="nucleotide sequence ID" value="NZ_VUOB01000073.1"/>
</dbReference>
<gene>
    <name evidence="3" type="ORF">F0L68_34985</name>
</gene>
<evidence type="ECO:0000313" key="4">
    <source>
        <dbReference type="Proteomes" id="UP000323454"/>
    </source>
</evidence>
<comment type="caution">
    <text evidence="3">The sequence shown here is derived from an EMBL/GenBank/DDBJ whole genome shotgun (WGS) entry which is preliminary data.</text>
</comment>
<feature type="domain" description="DUF7927" evidence="2">
    <location>
        <begin position="74"/>
        <end position="175"/>
    </location>
</feature>
<organism evidence="3 4">
    <name type="scientific">Solihabitans fulvus</name>
    <dbReference type="NCBI Taxonomy" id="1892852"/>
    <lineage>
        <taxon>Bacteria</taxon>
        <taxon>Bacillati</taxon>
        <taxon>Actinomycetota</taxon>
        <taxon>Actinomycetes</taxon>
        <taxon>Pseudonocardiales</taxon>
        <taxon>Pseudonocardiaceae</taxon>
        <taxon>Solihabitans</taxon>
    </lineage>
</organism>
<protein>
    <submittedName>
        <fullName evidence="3">DUF11 domain-containing protein</fullName>
    </submittedName>
</protein>
<name>A0A5B2WPH2_9PSEU</name>
<evidence type="ECO:0000313" key="3">
    <source>
        <dbReference type="EMBL" id="KAA2252720.1"/>
    </source>
</evidence>
<sequence>MDILTVIGLGAFVVLSRMDSPERKNKRTCRQRPATGRGSLAVQRVAAAVLLAALAAVPLAAPASAQSTPGELTIAKSASTGQVQPGGQVVYTVEVRNTGGSALRGVTATDDLTGVLDDATYNNDATSGDGAQLAVGPTALAWTFDLAAGAAARFTYSVTARASGGDGTLASTVSAQAPGVGASTPCVTSVVVVVPPKPAPDITVVKNVDRRVAVSDNKVIYTIDVVNRGTAAGEVNLTDDLTDVVDDATYNNDAAASTGPAPAYTAAALTWQSRLDAGQKATITYSVTLPRRVPAGNKVLRNAVTAPGTNCADGTAPECRTEVLTAYLTILVTDPPQSVKPGATYTYAVAAINGGSFDQVGDYPVTIADDLSGVVANADYNNDASGPGTINWTSPTLTFRIDLRAGEKANWTFTATDKAGGEGKRGTVARSMTTFPTAPPPARTPPPPVGQTSTTVATAAVTEARCALPLLSTPAQPDQPETPLAATGPAASAWLATTGAFLLATGAALTAMTRRRPHSPTPGHKPQPHR</sequence>
<reference evidence="3 4" key="2">
    <citation type="submission" date="2019-09" db="EMBL/GenBank/DDBJ databases">
        <authorList>
            <person name="Jin C."/>
        </authorList>
    </citation>
    <scope>NUCLEOTIDE SEQUENCE [LARGE SCALE GENOMIC DNA]</scope>
    <source>
        <strain evidence="3 4">AN110305</strain>
    </source>
</reference>
<accession>A0A5B2WPH2</accession>
<dbReference type="InterPro" id="IPR051172">
    <property type="entry name" value="Chlamydia_OmcB"/>
</dbReference>
<dbReference type="EMBL" id="VUOB01000073">
    <property type="protein sequence ID" value="KAA2252720.1"/>
    <property type="molecule type" value="Genomic_DNA"/>
</dbReference>
<evidence type="ECO:0000256" key="1">
    <source>
        <dbReference type="SAM" id="MobiDB-lite"/>
    </source>
</evidence>
<dbReference type="InterPro" id="IPR047589">
    <property type="entry name" value="DUF11_rpt"/>
</dbReference>
<dbReference type="PANTHER" id="PTHR34819">
    <property type="entry name" value="LARGE CYSTEINE-RICH PERIPLASMIC PROTEIN OMCB"/>
    <property type="match status" value="1"/>
</dbReference>
<dbReference type="Pfam" id="PF25549">
    <property type="entry name" value="DUF7927"/>
    <property type="match status" value="2"/>
</dbReference>
<feature type="domain" description="DUF7927" evidence="2">
    <location>
        <begin position="202"/>
        <end position="318"/>
    </location>
</feature>
<keyword evidence="4" id="KW-1185">Reference proteome</keyword>
<evidence type="ECO:0000259" key="2">
    <source>
        <dbReference type="Pfam" id="PF25549"/>
    </source>
</evidence>
<dbReference type="Proteomes" id="UP000323454">
    <property type="component" value="Unassembled WGS sequence"/>
</dbReference>
<dbReference type="InterPro" id="IPR057687">
    <property type="entry name" value="DUF7927"/>
</dbReference>
<dbReference type="AlphaFoldDB" id="A0A5B2WPH2"/>